<protein>
    <submittedName>
        <fullName evidence="1">Uncharacterized protein</fullName>
    </submittedName>
</protein>
<sequence>ARGRADPFTIEDFPGLVAGDFAGDPHDPPIL</sequence>
<comment type="caution">
    <text evidence="1">The sequence shown here is derived from an EMBL/GenBank/DDBJ whole genome shotgun (WGS) entry which is preliminary data.</text>
</comment>
<gene>
    <name evidence="1" type="ORF">S12H4_51828</name>
</gene>
<feature type="non-terminal residue" evidence="1">
    <location>
        <position position="1"/>
    </location>
</feature>
<proteinExistence type="predicted"/>
<reference evidence="1" key="1">
    <citation type="journal article" date="2014" name="Front. Microbiol.">
        <title>High frequency of phylogenetically diverse reductive dehalogenase-homologous genes in deep subseafloor sedimentary metagenomes.</title>
        <authorList>
            <person name="Kawai M."/>
            <person name="Futagami T."/>
            <person name="Toyoda A."/>
            <person name="Takaki Y."/>
            <person name="Nishi S."/>
            <person name="Hori S."/>
            <person name="Arai W."/>
            <person name="Tsubouchi T."/>
            <person name="Morono Y."/>
            <person name="Uchiyama I."/>
            <person name="Ito T."/>
            <person name="Fujiyama A."/>
            <person name="Inagaki F."/>
            <person name="Takami H."/>
        </authorList>
    </citation>
    <scope>NUCLEOTIDE SEQUENCE</scope>
    <source>
        <strain evidence="1">Expedition CK06-06</strain>
    </source>
</reference>
<dbReference type="EMBL" id="BARW01032799">
    <property type="protein sequence ID" value="GAJ03491.1"/>
    <property type="molecule type" value="Genomic_DNA"/>
</dbReference>
<name>X1UUE9_9ZZZZ</name>
<dbReference type="AlphaFoldDB" id="X1UUE9"/>
<organism evidence="1">
    <name type="scientific">marine sediment metagenome</name>
    <dbReference type="NCBI Taxonomy" id="412755"/>
    <lineage>
        <taxon>unclassified sequences</taxon>
        <taxon>metagenomes</taxon>
        <taxon>ecological metagenomes</taxon>
    </lineage>
</organism>
<evidence type="ECO:0000313" key="1">
    <source>
        <dbReference type="EMBL" id="GAJ03491.1"/>
    </source>
</evidence>
<accession>X1UUE9</accession>